<evidence type="ECO:0000256" key="2">
    <source>
        <dbReference type="ARBA" id="ARBA00023002"/>
    </source>
</evidence>
<dbReference type="InterPro" id="IPR002347">
    <property type="entry name" value="SDR_fam"/>
</dbReference>
<sequence length="283" mass="29935">MMRSLISASFQMTKATNITPELVRTAATAAKKKLEGKVAVVTASTDGIGFAIAKSLAENGAKVVISSRKEENVTKAVKKLHSDGLMDVMGMVCHVGKSEDRSRLFETAAEKFGGLDILVSNAAANPAAGPVLECDEKVWDKIFDINVKSSYLLAKEVVPYLRKRGGGSIVFVSSIAGLQPFKLLGAYSVSKTALLGLTKAAAQDLASENIRVNCLAPGVVETKFSSALVNEGPSRDIALQQIPMNRFAKPEEMGGIVSFLCSDDASYITGETIVASGGMQSRL</sequence>
<accession>A0AAW2HKL3</accession>
<keyword evidence="2" id="KW-0560">Oxidoreductase</keyword>
<dbReference type="FunFam" id="3.40.50.720:FF:000084">
    <property type="entry name" value="Short-chain dehydrogenase reductase"/>
    <property type="match status" value="1"/>
</dbReference>
<dbReference type="PROSITE" id="PS00061">
    <property type="entry name" value="ADH_SHORT"/>
    <property type="match status" value="1"/>
</dbReference>
<dbReference type="InterPro" id="IPR020904">
    <property type="entry name" value="Sc_DH/Rdtase_CS"/>
</dbReference>
<name>A0AAW2HKL3_9NEOP</name>
<dbReference type="AlphaFoldDB" id="A0AAW2HKL3"/>
<dbReference type="PANTHER" id="PTHR43943">
    <property type="entry name" value="DEHYDROGENASE/REDUCTASE (SDR FAMILY) MEMBER 4"/>
    <property type="match status" value="1"/>
</dbReference>
<organism evidence="3">
    <name type="scientific">Menopon gallinae</name>
    <name type="common">poultry shaft louse</name>
    <dbReference type="NCBI Taxonomy" id="328185"/>
    <lineage>
        <taxon>Eukaryota</taxon>
        <taxon>Metazoa</taxon>
        <taxon>Ecdysozoa</taxon>
        <taxon>Arthropoda</taxon>
        <taxon>Hexapoda</taxon>
        <taxon>Insecta</taxon>
        <taxon>Pterygota</taxon>
        <taxon>Neoptera</taxon>
        <taxon>Paraneoptera</taxon>
        <taxon>Psocodea</taxon>
        <taxon>Troctomorpha</taxon>
        <taxon>Phthiraptera</taxon>
        <taxon>Amblycera</taxon>
        <taxon>Menoponidae</taxon>
        <taxon>Menopon</taxon>
    </lineage>
</organism>
<evidence type="ECO:0000313" key="3">
    <source>
        <dbReference type="EMBL" id="KAL0270434.1"/>
    </source>
</evidence>
<dbReference type="EMBL" id="JARGDH010000004">
    <property type="protein sequence ID" value="KAL0270434.1"/>
    <property type="molecule type" value="Genomic_DNA"/>
</dbReference>
<dbReference type="Pfam" id="PF13561">
    <property type="entry name" value="adh_short_C2"/>
    <property type="match status" value="1"/>
</dbReference>
<proteinExistence type="inferred from homology"/>
<comment type="similarity">
    <text evidence="1">Belongs to the short-chain dehydrogenases/reductases (SDR) family.</text>
</comment>
<dbReference type="NCBIfam" id="NF005559">
    <property type="entry name" value="PRK07231.1"/>
    <property type="match status" value="1"/>
</dbReference>
<dbReference type="SUPFAM" id="SSF51735">
    <property type="entry name" value="NAD(P)-binding Rossmann-fold domains"/>
    <property type="match status" value="1"/>
</dbReference>
<dbReference type="PANTHER" id="PTHR43943:SF2">
    <property type="entry name" value="DEHYDROGENASE_REDUCTASE 4"/>
    <property type="match status" value="1"/>
</dbReference>
<dbReference type="GO" id="GO:0004090">
    <property type="term" value="F:carbonyl reductase (NADPH) activity"/>
    <property type="evidence" value="ECO:0007669"/>
    <property type="project" value="TreeGrafter"/>
</dbReference>
<dbReference type="PRINTS" id="PR00080">
    <property type="entry name" value="SDRFAMILY"/>
</dbReference>
<gene>
    <name evidence="3" type="ORF">PYX00_007844</name>
</gene>
<comment type="caution">
    <text evidence="3">The sequence shown here is derived from an EMBL/GenBank/DDBJ whole genome shotgun (WGS) entry which is preliminary data.</text>
</comment>
<evidence type="ECO:0000256" key="1">
    <source>
        <dbReference type="ARBA" id="ARBA00006484"/>
    </source>
</evidence>
<reference evidence="3" key="1">
    <citation type="journal article" date="2024" name="Gigascience">
        <title>Chromosome-level genome of the poultry shaft louse Menopon gallinae provides insight into the host-switching and adaptive evolution of parasitic lice.</title>
        <authorList>
            <person name="Xu Y."/>
            <person name="Ma L."/>
            <person name="Liu S."/>
            <person name="Liang Y."/>
            <person name="Liu Q."/>
            <person name="He Z."/>
            <person name="Tian L."/>
            <person name="Duan Y."/>
            <person name="Cai W."/>
            <person name="Li H."/>
            <person name="Song F."/>
        </authorList>
    </citation>
    <scope>NUCLEOTIDE SEQUENCE</scope>
    <source>
        <strain evidence="3">Cailab_2023a</strain>
    </source>
</reference>
<dbReference type="PRINTS" id="PR00081">
    <property type="entry name" value="GDHRDH"/>
</dbReference>
<protein>
    <recommendedName>
        <fullName evidence="4">Dehydrogenase/reductase SDR family member 4</fullName>
    </recommendedName>
</protein>
<dbReference type="Gene3D" id="3.40.50.720">
    <property type="entry name" value="NAD(P)-binding Rossmann-like Domain"/>
    <property type="match status" value="1"/>
</dbReference>
<evidence type="ECO:0008006" key="4">
    <source>
        <dbReference type="Google" id="ProtNLM"/>
    </source>
</evidence>
<dbReference type="InterPro" id="IPR036291">
    <property type="entry name" value="NAD(P)-bd_dom_sf"/>
</dbReference>